<dbReference type="HOGENOM" id="CLU_1134561_0_0_1"/>
<accession>E9HXG9</accession>
<proteinExistence type="predicted"/>
<evidence type="ECO:0000256" key="1">
    <source>
        <dbReference type="ARBA" id="ARBA00004123"/>
    </source>
</evidence>
<comment type="subcellular location">
    <subcellularLocation>
        <location evidence="1">Nucleus</location>
    </subcellularLocation>
</comment>
<dbReference type="GO" id="GO:0005634">
    <property type="term" value="C:nucleus"/>
    <property type="evidence" value="ECO:0007669"/>
    <property type="project" value="UniProtKB-SubCell"/>
</dbReference>
<dbReference type="Proteomes" id="UP000000305">
    <property type="component" value="Unassembled WGS sequence"/>
</dbReference>
<dbReference type="SUPFAM" id="SSF46689">
    <property type="entry name" value="Homeodomain-like"/>
    <property type="match status" value="1"/>
</dbReference>
<evidence type="ECO:0000313" key="2">
    <source>
        <dbReference type="EMBL" id="EFX63562.1"/>
    </source>
</evidence>
<protein>
    <submittedName>
        <fullName evidence="2">Uncharacterized protein</fullName>
    </submittedName>
</protein>
<organism evidence="2 3">
    <name type="scientific">Daphnia pulex</name>
    <name type="common">Water flea</name>
    <dbReference type="NCBI Taxonomy" id="6669"/>
    <lineage>
        <taxon>Eukaryota</taxon>
        <taxon>Metazoa</taxon>
        <taxon>Ecdysozoa</taxon>
        <taxon>Arthropoda</taxon>
        <taxon>Crustacea</taxon>
        <taxon>Branchiopoda</taxon>
        <taxon>Diplostraca</taxon>
        <taxon>Cladocera</taxon>
        <taxon>Anomopoda</taxon>
        <taxon>Daphniidae</taxon>
        <taxon>Daphnia</taxon>
    </lineage>
</organism>
<dbReference type="KEGG" id="dpx:DAPPUDRAFT_335329"/>
<gene>
    <name evidence="2" type="ORF">DAPPUDRAFT_335329</name>
</gene>
<reference evidence="2 3" key="1">
    <citation type="journal article" date="2011" name="Science">
        <title>The ecoresponsive genome of Daphnia pulex.</title>
        <authorList>
            <person name="Colbourne J.K."/>
            <person name="Pfrender M.E."/>
            <person name="Gilbert D."/>
            <person name="Thomas W.K."/>
            <person name="Tucker A."/>
            <person name="Oakley T.H."/>
            <person name="Tokishita S."/>
            <person name="Aerts A."/>
            <person name="Arnold G.J."/>
            <person name="Basu M.K."/>
            <person name="Bauer D.J."/>
            <person name="Caceres C.E."/>
            <person name="Carmel L."/>
            <person name="Casola C."/>
            <person name="Choi J.H."/>
            <person name="Detter J.C."/>
            <person name="Dong Q."/>
            <person name="Dusheyko S."/>
            <person name="Eads B.D."/>
            <person name="Frohlich T."/>
            <person name="Geiler-Samerotte K.A."/>
            <person name="Gerlach D."/>
            <person name="Hatcher P."/>
            <person name="Jogdeo S."/>
            <person name="Krijgsveld J."/>
            <person name="Kriventseva E.V."/>
            <person name="Kultz D."/>
            <person name="Laforsch C."/>
            <person name="Lindquist E."/>
            <person name="Lopez J."/>
            <person name="Manak J.R."/>
            <person name="Muller J."/>
            <person name="Pangilinan J."/>
            <person name="Patwardhan R.P."/>
            <person name="Pitluck S."/>
            <person name="Pritham E.J."/>
            <person name="Rechtsteiner A."/>
            <person name="Rho M."/>
            <person name="Rogozin I.B."/>
            <person name="Sakarya O."/>
            <person name="Salamov A."/>
            <person name="Schaack S."/>
            <person name="Shapiro H."/>
            <person name="Shiga Y."/>
            <person name="Skalitzky C."/>
            <person name="Smith Z."/>
            <person name="Souvorov A."/>
            <person name="Sung W."/>
            <person name="Tang Z."/>
            <person name="Tsuchiya D."/>
            <person name="Tu H."/>
            <person name="Vos H."/>
            <person name="Wang M."/>
            <person name="Wolf Y.I."/>
            <person name="Yamagata H."/>
            <person name="Yamada T."/>
            <person name="Ye Y."/>
            <person name="Shaw J.R."/>
            <person name="Andrews J."/>
            <person name="Crease T.J."/>
            <person name="Tang H."/>
            <person name="Lucas S.M."/>
            <person name="Robertson H.M."/>
            <person name="Bork P."/>
            <person name="Koonin E.V."/>
            <person name="Zdobnov E.M."/>
            <person name="Grigoriev I.V."/>
            <person name="Lynch M."/>
            <person name="Boore J.L."/>
        </authorList>
    </citation>
    <scope>NUCLEOTIDE SEQUENCE [LARGE SCALE GENOMIC DNA]</scope>
</reference>
<dbReference type="EMBL" id="GL733040">
    <property type="protein sequence ID" value="EFX63562.1"/>
    <property type="molecule type" value="Genomic_DNA"/>
</dbReference>
<dbReference type="AlphaFoldDB" id="E9HXG9"/>
<evidence type="ECO:0000313" key="3">
    <source>
        <dbReference type="Proteomes" id="UP000000305"/>
    </source>
</evidence>
<name>E9HXG9_DAPPU</name>
<keyword evidence="3" id="KW-1185">Reference proteome</keyword>
<dbReference type="InParanoid" id="E9HXG9"/>
<sequence>MFRADRGRKHLNDPERAAIVAFTEAGQTVAFISERLDVGTATVSSWQYWFRETGNFFPKIDKECEIENLVHSWDSSPSPRPAQVMAEMVSTYDSYERKKFLQFSTGDSLAFRGRNLNPLIINLLDGPGAGEGGPLLRPNQVIVKLENPGELASGTPGFVPLTALDMELAKSYQLFHERNNRRDYTIYLLEDNGSGRSVVTLHDRKKILMTEERTGEEGRDDSELQNEYNLTYLKCSSTSWLMTNC</sequence>
<dbReference type="InterPro" id="IPR009057">
    <property type="entry name" value="Homeodomain-like_sf"/>
</dbReference>